<dbReference type="Pfam" id="PF02931">
    <property type="entry name" value="Neur_chan_LBD"/>
    <property type="match status" value="1"/>
</dbReference>
<keyword evidence="12" id="KW-1071">Ligand-gated ion channel</keyword>
<feature type="compositionally biased region" description="Polar residues" evidence="16">
    <location>
        <begin position="375"/>
        <end position="390"/>
    </location>
</feature>
<dbReference type="InterPro" id="IPR006202">
    <property type="entry name" value="Neur_chan_lig-bd"/>
</dbReference>
<feature type="domain" description="Neurotransmitter-gated ion-channel transmembrane" evidence="18">
    <location>
        <begin position="255"/>
        <end position="375"/>
    </location>
</feature>
<evidence type="ECO:0000256" key="1">
    <source>
        <dbReference type="ARBA" id="ARBA00022448"/>
    </source>
</evidence>
<evidence type="ECO:0000256" key="5">
    <source>
        <dbReference type="ARBA" id="ARBA00023018"/>
    </source>
</evidence>
<feature type="transmembrane region" description="Helical" evidence="15">
    <location>
        <begin position="250"/>
        <end position="272"/>
    </location>
</feature>
<keyword evidence="15" id="KW-0732">Signal</keyword>
<keyword evidence="11" id="KW-0628">Postsynaptic cell membrane</keyword>
<feature type="transmembrane region" description="Helical" evidence="15">
    <location>
        <begin position="415"/>
        <end position="433"/>
    </location>
</feature>
<keyword evidence="13 15" id="KW-0407">Ion channel</keyword>
<dbReference type="InterPro" id="IPR006201">
    <property type="entry name" value="Neur_channel"/>
</dbReference>
<feature type="signal peptide" evidence="15">
    <location>
        <begin position="1"/>
        <end position="23"/>
    </location>
</feature>
<keyword evidence="4 15" id="KW-1133">Transmembrane helix</keyword>
<dbReference type="InterPro" id="IPR002394">
    <property type="entry name" value="Nicotinic_acetylcholine_rcpt"/>
</dbReference>
<dbReference type="InterPro" id="IPR006029">
    <property type="entry name" value="Neurotrans-gated_channel_TM"/>
</dbReference>
<dbReference type="InterPro" id="IPR018000">
    <property type="entry name" value="Neurotransmitter_ion_chnl_CS"/>
</dbReference>
<keyword evidence="3 15" id="KW-0812">Transmembrane</keyword>
<keyword evidence="8" id="KW-1015">Disulfide bond</keyword>
<evidence type="ECO:0000256" key="3">
    <source>
        <dbReference type="ARBA" id="ARBA00022692"/>
    </source>
</evidence>
<evidence type="ECO:0000256" key="11">
    <source>
        <dbReference type="ARBA" id="ARBA00023257"/>
    </source>
</evidence>
<keyword evidence="9" id="KW-0675">Receptor</keyword>
<feature type="domain" description="Neurotransmitter-gated ion-channel ligand-binding" evidence="17">
    <location>
        <begin position="42"/>
        <end position="246"/>
    </location>
</feature>
<dbReference type="RefSeq" id="XP_014670286.1">
    <property type="nucleotide sequence ID" value="XM_014814800.1"/>
</dbReference>
<comment type="similarity">
    <text evidence="15">Belongs to the ligand-gated ion channel (TC 1.A.9) family.</text>
</comment>
<keyword evidence="7 15" id="KW-0472">Membrane</keyword>
<dbReference type="PROSITE" id="PS00236">
    <property type="entry name" value="NEUROTR_ION_CHANNEL"/>
    <property type="match status" value="1"/>
</dbReference>
<dbReference type="PRINTS" id="PR00252">
    <property type="entry name" value="NRIONCHANNEL"/>
</dbReference>
<evidence type="ECO:0000256" key="6">
    <source>
        <dbReference type="ARBA" id="ARBA00023065"/>
    </source>
</evidence>
<reference evidence="20" key="1">
    <citation type="submission" date="2025-08" db="UniProtKB">
        <authorList>
            <consortium name="RefSeq"/>
        </authorList>
    </citation>
    <scope>IDENTIFICATION</scope>
</reference>
<keyword evidence="10" id="KW-0325">Glycoprotein</keyword>
<dbReference type="Pfam" id="PF02932">
    <property type="entry name" value="Neur_chan_memb"/>
    <property type="match status" value="1"/>
</dbReference>
<evidence type="ECO:0000256" key="7">
    <source>
        <dbReference type="ARBA" id="ARBA00023136"/>
    </source>
</evidence>
<dbReference type="CDD" id="cd19051">
    <property type="entry name" value="LGIC_TM_cation"/>
    <property type="match status" value="1"/>
</dbReference>
<feature type="region of interest" description="Disordered" evidence="16">
    <location>
        <begin position="370"/>
        <end position="391"/>
    </location>
</feature>
<evidence type="ECO:0000256" key="13">
    <source>
        <dbReference type="ARBA" id="ARBA00023303"/>
    </source>
</evidence>
<organism evidence="19 20">
    <name type="scientific">Priapulus caudatus</name>
    <name type="common">Priapulid worm</name>
    <dbReference type="NCBI Taxonomy" id="37621"/>
    <lineage>
        <taxon>Eukaryota</taxon>
        <taxon>Metazoa</taxon>
        <taxon>Ecdysozoa</taxon>
        <taxon>Scalidophora</taxon>
        <taxon>Priapulida</taxon>
        <taxon>Priapulimorpha</taxon>
        <taxon>Priapulimorphida</taxon>
        <taxon>Priapulidae</taxon>
        <taxon>Priapulus</taxon>
    </lineage>
</organism>
<dbReference type="Gene3D" id="1.20.58.390">
    <property type="entry name" value="Neurotransmitter-gated ion-channel transmembrane domain"/>
    <property type="match status" value="1"/>
</dbReference>
<dbReference type="PANTHER" id="PTHR18945">
    <property type="entry name" value="NEUROTRANSMITTER GATED ION CHANNEL"/>
    <property type="match status" value="1"/>
</dbReference>
<keyword evidence="19" id="KW-1185">Reference proteome</keyword>
<dbReference type="Proteomes" id="UP000695022">
    <property type="component" value="Unplaced"/>
</dbReference>
<evidence type="ECO:0000256" key="10">
    <source>
        <dbReference type="ARBA" id="ARBA00023180"/>
    </source>
</evidence>
<keyword evidence="6 15" id="KW-0406">Ion transport</keyword>
<protein>
    <submittedName>
        <fullName evidence="20">Neuronal acetylcholine receptor subunit alpha-9-like</fullName>
    </submittedName>
</protein>
<proteinExistence type="inferred from homology"/>
<evidence type="ECO:0000256" key="14">
    <source>
        <dbReference type="ARBA" id="ARBA00034104"/>
    </source>
</evidence>
<keyword evidence="1 15" id="KW-0813">Transport</keyword>
<accession>A0ABM1EDL5</accession>
<feature type="transmembrane region" description="Helical" evidence="15">
    <location>
        <begin position="284"/>
        <end position="304"/>
    </location>
</feature>
<evidence type="ECO:0000313" key="20">
    <source>
        <dbReference type="RefSeq" id="XP_014670286.1"/>
    </source>
</evidence>
<dbReference type="InterPro" id="IPR036734">
    <property type="entry name" value="Neur_chan_lig-bd_sf"/>
</dbReference>
<feature type="transmembrane region" description="Helical" evidence="15">
    <location>
        <begin position="310"/>
        <end position="335"/>
    </location>
</feature>
<dbReference type="SUPFAM" id="SSF90112">
    <property type="entry name" value="Neurotransmitter-gated ion-channel transmembrane pore"/>
    <property type="match status" value="1"/>
</dbReference>
<evidence type="ECO:0000259" key="18">
    <source>
        <dbReference type="Pfam" id="PF02932"/>
    </source>
</evidence>
<dbReference type="CDD" id="cd18989">
    <property type="entry name" value="LGIC_ECD_cation"/>
    <property type="match status" value="1"/>
</dbReference>
<evidence type="ECO:0000259" key="17">
    <source>
        <dbReference type="Pfam" id="PF02931"/>
    </source>
</evidence>
<dbReference type="GeneID" id="106811245"/>
<feature type="transmembrane region" description="Helical" evidence="15">
    <location>
        <begin position="347"/>
        <end position="368"/>
    </location>
</feature>
<evidence type="ECO:0000256" key="16">
    <source>
        <dbReference type="SAM" id="MobiDB-lite"/>
    </source>
</evidence>
<evidence type="ECO:0000256" key="4">
    <source>
        <dbReference type="ARBA" id="ARBA00022989"/>
    </source>
</evidence>
<name>A0ABM1EDL5_PRICU</name>
<keyword evidence="5" id="KW-0770">Synapse</keyword>
<dbReference type="PRINTS" id="PR00254">
    <property type="entry name" value="NICOTINICR"/>
</dbReference>
<dbReference type="Gene3D" id="2.70.170.10">
    <property type="entry name" value="Neurotransmitter-gated ion-channel ligand-binding domain"/>
    <property type="match status" value="1"/>
</dbReference>
<evidence type="ECO:0000256" key="2">
    <source>
        <dbReference type="ARBA" id="ARBA00022475"/>
    </source>
</evidence>
<evidence type="ECO:0000313" key="19">
    <source>
        <dbReference type="Proteomes" id="UP000695022"/>
    </source>
</evidence>
<sequence>MWSVHVVVVAFLALFCVLRVCHSQLADDDDERDDVRNDVKVEKRLKDALLKDYDKQLRPVINVSDAVPLRTMMYIRNIKELDEVREVLTLSVWFRMVWQDQHMVWDPTKYSNITSIRLASESLWRPDIYLYNNAHANIEHFPTKMFITIRYNGRMSWAIPVEFRSYCPVDLSDFPFDSQRCVLTIGSWAHHGWEIALSNVTYCFYSQYSHQEWEITRCNTKMQSVTFGSFPEPFQDLKFIVDMMRHSAPYVKIVVLPCIAIEAIALASFFLCIESRERITMAMLNLVVLAILNMDMTAMMPVRFSNAVPIIVAMYDLTFFMLVLSLLMSVVVLALHHRVVTRSMPAWTRLVFIQLLARVLLVDTTGVLQRPGDKQQLSSPEDATVATSDSGSDEKEALDAIQREWKLVARVFDRLMFVAFFTCFFIGWCVFGSKARR</sequence>
<dbReference type="InterPro" id="IPR036719">
    <property type="entry name" value="Neuro-gated_channel_TM_sf"/>
</dbReference>
<evidence type="ECO:0000256" key="15">
    <source>
        <dbReference type="RuleBase" id="RU000687"/>
    </source>
</evidence>
<dbReference type="InterPro" id="IPR038050">
    <property type="entry name" value="Neuro_actylchol_rec"/>
</dbReference>
<keyword evidence="2" id="KW-1003">Cell membrane</keyword>
<dbReference type="SUPFAM" id="SSF63712">
    <property type="entry name" value="Nicotinic receptor ligand binding domain-like"/>
    <property type="match status" value="1"/>
</dbReference>
<evidence type="ECO:0000256" key="9">
    <source>
        <dbReference type="ARBA" id="ARBA00023170"/>
    </source>
</evidence>
<comment type="subcellular location">
    <subcellularLocation>
        <location evidence="14">Postsynaptic cell membrane</location>
        <topology evidence="14">Multi-pass membrane protein</topology>
    </subcellularLocation>
</comment>
<feature type="chain" id="PRO_5044963858" evidence="15">
    <location>
        <begin position="24"/>
        <end position="437"/>
    </location>
</feature>
<gene>
    <name evidence="20" type="primary">LOC106811245</name>
</gene>
<evidence type="ECO:0000256" key="8">
    <source>
        <dbReference type="ARBA" id="ARBA00023157"/>
    </source>
</evidence>
<evidence type="ECO:0000256" key="12">
    <source>
        <dbReference type="ARBA" id="ARBA00023286"/>
    </source>
</evidence>